<keyword evidence="2" id="KW-1185">Reference proteome</keyword>
<reference evidence="1 2" key="1">
    <citation type="journal article" date="2009" name="Stand. Genomic Sci.">
        <title>Complete genome sequence of Leptotrichia buccalis type strain (C-1013-b).</title>
        <authorList>
            <person name="Ivanova N."/>
            <person name="Gronow S."/>
            <person name="Lapidus A."/>
            <person name="Copeland A."/>
            <person name="Glavina Del Rio T."/>
            <person name="Nolan M."/>
            <person name="Lucas S."/>
            <person name="Chen F."/>
            <person name="Tice H."/>
            <person name="Cheng J.F."/>
            <person name="Saunders E."/>
            <person name="Bruce D."/>
            <person name="Goodwin L."/>
            <person name="Brettin T."/>
            <person name="Detter J.C."/>
            <person name="Han C."/>
            <person name="Pitluck S."/>
            <person name="Mikhailova N."/>
            <person name="Pati A."/>
            <person name="Mavrommatis K."/>
            <person name="Chen A."/>
            <person name="Palaniappan K."/>
            <person name="Land M."/>
            <person name="Hauser L."/>
            <person name="Chang Y.J."/>
            <person name="Jeffries C.D."/>
            <person name="Chain P."/>
            <person name="Rohde C."/>
            <person name="Goker M."/>
            <person name="Bristow J."/>
            <person name="Eisen J.A."/>
            <person name="Markowitz V."/>
            <person name="Hugenholtz P."/>
            <person name="Kyrpides N.C."/>
            <person name="Klenk H.P."/>
        </authorList>
    </citation>
    <scope>NUCLEOTIDE SEQUENCE [LARGE SCALE GENOMIC DNA]</scope>
    <source>
        <strain evidence="2">ATCC 14201 / DSM 1135 / JCM 12969 / NCTC 10249 / C-1013-b</strain>
    </source>
</reference>
<organism evidence="1 2">
    <name type="scientific">Leptotrichia buccalis (strain ATCC 14201 / DSM 1135 / JCM 12969 / NCTC 10249 / C-1013-b)</name>
    <dbReference type="NCBI Taxonomy" id="523794"/>
    <lineage>
        <taxon>Bacteria</taxon>
        <taxon>Fusobacteriati</taxon>
        <taxon>Fusobacteriota</taxon>
        <taxon>Fusobacteriia</taxon>
        <taxon>Fusobacteriales</taxon>
        <taxon>Leptotrichiaceae</taxon>
        <taxon>Leptotrichia</taxon>
    </lineage>
</organism>
<proteinExistence type="predicted"/>
<protein>
    <submittedName>
        <fullName evidence="1">Uncharacterized protein</fullName>
    </submittedName>
</protein>
<dbReference type="KEGG" id="lba:Lebu_1669"/>
<dbReference type="HOGENOM" id="CLU_1026007_0_0_0"/>
<evidence type="ECO:0000313" key="2">
    <source>
        <dbReference type="Proteomes" id="UP000001910"/>
    </source>
</evidence>
<dbReference type="RefSeq" id="WP_015769880.1">
    <property type="nucleotide sequence ID" value="NC_013192.1"/>
</dbReference>
<dbReference type="STRING" id="523794.Lebu_1669"/>
<dbReference type="AlphaFoldDB" id="C7NBK9"/>
<dbReference type="EMBL" id="CP001685">
    <property type="protein sequence ID" value="ACV39540.1"/>
    <property type="molecule type" value="Genomic_DNA"/>
</dbReference>
<sequence>MLKKLVMGILVIASIGFSKTNQEIIDKGNEIQKAVFDKYFNSQVVPVNAKKNVTLMEGVYAEIMSSLYSENRTFFDNEFAKLSGNRRSNFRTMYLYYSDYVVEYPKFLGSAFGNFLADKSEFQSYAYTNTYLLLETFNLNMNTYLEAEKDSKTIDDNINVIYDYLYNSQDAKQKDEYKKMSSLQMKTLVNQEYDKLEKALDKRGNENKTMKKAAAISKVKLKKLRKSYANYDKWFDDYIDTSSLSYENKEKMKKLVKFENISNIKFIIQSIEKKADNQ</sequence>
<name>C7NBK9_LEPBD</name>
<accession>C7NBK9</accession>
<gene>
    <name evidence="1" type="ordered locus">Lebu_1669</name>
</gene>
<dbReference type="Proteomes" id="UP000001910">
    <property type="component" value="Chromosome"/>
</dbReference>
<evidence type="ECO:0000313" key="1">
    <source>
        <dbReference type="EMBL" id="ACV39540.1"/>
    </source>
</evidence>
<dbReference type="OrthoDB" id="79738at2"/>